<keyword evidence="5" id="KW-0547">Nucleotide-binding</keyword>
<reference evidence="12 13" key="1">
    <citation type="journal article" date="2019" name="Nat. Microbiol.">
        <title>Mediterranean grassland soil C-N compound turnover is dependent on rainfall and depth, and is mediated by genomically divergent microorganisms.</title>
        <authorList>
            <person name="Diamond S."/>
            <person name="Andeer P.F."/>
            <person name="Li Z."/>
            <person name="Crits-Christoph A."/>
            <person name="Burstein D."/>
            <person name="Anantharaman K."/>
            <person name="Lane K.R."/>
            <person name="Thomas B.C."/>
            <person name="Pan C."/>
            <person name="Northen T.R."/>
            <person name="Banfield J.F."/>
        </authorList>
    </citation>
    <scope>NUCLEOTIDE SEQUENCE [LARGE SCALE GENOMIC DNA]</scope>
    <source>
        <strain evidence="12">WS_2</strain>
    </source>
</reference>
<keyword evidence="7 9" id="KW-1133">Transmembrane helix</keyword>
<organism evidence="12 13">
    <name type="scientific">Eiseniibacteriota bacterium</name>
    <dbReference type="NCBI Taxonomy" id="2212470"/>
    <lineage>
        <taxon>Bacteria</taxon>
        <taxon>Candidatus Eiseniibacteriota</taxon>
    </lineage>
</organism>
<feature type="transmembrane region" description="Helical" evidence="9">
    <location>
        <begin position="242"/>
        <end position="261"/>
    </location>
</feature>
<dbReference type="EMBL" id="VBOS01000517">
    <property type="protein sequence ID" value="TMQ47702.1"/>
    <property type="molecule type" value="Genomic_DNA"/>
</dbReference>
<keyword evidence="6 12" id="KW-0067">ATP-binding</keyword>
<sequence>MRRLSARLVPYLARYRRGLTWGLACVAISNIIGLVQPQVLRLAVDDLYRGVTAEKLGRYALILFGIGLAAGALRYAMRKALIGISRHVEFDLRNDLFAHLQSLPLQYYQRTRIGDIMSRATNDLAAVRMMLGPGLMYLVNTAVVSGVSIGFMLAISPRLTLYSMLPLPLVTLSAWFFGERIHHRFEEIQAHFSAISARVQESLAGVRLVRAFTREAHELDEFEALNREYLEKNVRLIQTSGFFQPSLAFFSGLAALLALYLGGREVVKGHITLGQFVAFTVYLASLNWPMVALGWVVGLFQRGAASFRRLLEILDQPRDIESRAGALAPGECRGELEFRGLSFSYPDTSRAVLREISFTVPAGRTVALVGHTGAGKSTILSLLPRLFDPPAGAVFLDGVDVRDYDLAWLRSKIAWAPQETFLFSATVAENIAYGVEHAPDEDIERAARVAHLGGDVRGFPQGFATPVGERGITLSGGQKQRTAIARAVLRDAPVLLLDDCLSSVDTHTEEAILSELRREMRRRTTLIVSHRVSTVRDADLILVLEEGAVVERGTHDDLLGHAGRYAALWREQQLEEEIEAS</sequence>
<comment type="subcellular location">
    <subcellularLocation>
        <location evidence="1">Cell membrane</location>
        <topology evidence="1">Multi-pass membrane protein</topology>
    </subcellularLocation>
</comment>
<dbReference type="PANTHER" id="PTHR43394:SF1">
    <property type="entry name" value="ATP-BINDING CASSETTE SUB-FAMILY B MEMBER 10, MITOCHONDRIAL"/>
    <property type="match status" value="1"/>
</dbReference>
<keyword evidence="3" id="KW-1003">Cell membrane</keyword>
<dbReference type="InterPro" id="IPR027417">
    <property type="entry name" value="P-loop_NTPase"/>
</dbReference>
<dbReference type="GO" id="GO:0016887">
    <property type="term" value="F:ATP hydrolysis activity"/>
    <property type="evidence" value="ECO:0007669"/>
    <property type="project" value="InterPro"/>
</dbReference>
<keyword evidence="2" id="KW-0813">Transport</keyword>
<evidence type="ECO:0000256" key="8">
    <source>
        <dbReference type="ARBA" id="ARBA00023136"/>
    </source>
</evidence>
<dbReference type="InterPro" id="IPR039421">
    <property type="entry name" value="Type_1_exporter"/>
</dbReference>
<dbReference type="Gene3D" id="1.20.1560.10">
    <property type="entry name" value="ABC transporter type 1, transmembrane domain"/>
    <property type="match status" value="1"/>
</dbReference>
<feature type="domain" description="ABC transmembrane type-1" evidence="11">
    <location>
        <begin position="21"/>
        <end position="302"/>
    </location>
</feature>
<accession>A0A538S8J2</accession>
<gene>
    <name evidence="12" type="ORF">E6K72_13760</name>
</gene>
<feature type="transmembrane region" description="Helical" evidence="9">
    <location>
        <begin position="135"/>
        <end position="155"/>
    </location>
</feature>
<dbReference type="InterPro" id="IPR011527">
    <property type="entry name" value="ABC1_TM_dom"/>
</dbReference>
<dbReference type="SUPFAM" id="SSF52540">
    <property type="entry name" value="P-loop containing nucleoside triphosphate hydrolases"/>
    <property type="match status" value="1"/>
</dbReference>
<evidence type="ECO:0000256" key="5">
    <source>
        <dbReference type="ARBA" id="ARBA00022741"/>
    </source>
</evidence>
<feature type="transmembrane region" description="Helical" evidence="9">
    <location>
        <begin position="273"/>
        <end position="300"/>
    </location>
</feature>
<feature type="domain" description="ABC transporter" evidence="10">
    <location>
        <begin position="336"/>
        <end position="571"/>
    </location>
</feature>
<dbReference type="FunFam" id="1.20.1560.10:FF:000011">
    <property type="entry name" value="Multidrug ABC transporter ATP-binding protein"/>
    <property type="match status" value="1"/>
</dbReference>
<dbReference type="CDD" id="cd18541">
    <property type="entry name" value="ABC_6TM_TmrB_like"/>
    <property type="match status" value="1"/>
</dbReference>
<keyword evidence="8 9" id="KW-0472">Membrane</keyword>
<feature type="transmembrane region" description="Helical" evidence="9">
    <location>
        <begin position="59"/>
        <end position="77"/>
    </location>
</feature>
<evidence type="ECO:0000313" key="13">
    <source>
        <dbReference type="Proteomes" id="UP000317716"/>
    </source>
</evidence>
<feature type="transmembrane region" description="Helical" evidence="9">
    <location>
        <begin position="21"/>
        <end position="39"/>
    </location>
</feature>
<evidence type="ECO:0000259" key="10">
    <source>
        <dbReference type="PROSITE" id="PS50893"/>
    </source>
</evidence>
<dbReference type="Pfam" id="PF00664">
    <property type="entry name" value="ABC_membrane"/>
    <property type="match status" value="1"/>
</dbReference>
<evidence type="ECO:0000313" key="12">
    <source>
        <dbReference type="EMBL" id="TMQ47702.1"/>
    </source>
</evidence>
<dbReference type="GO" id="GO:0005886">
    <property type="term" value="C:plasma membrane"/>
    <property type="evidence" value="ECO:0007669"/>
    <property type="project" value="UniProtKB-SubCell"/>
</dbReference>
<dbReference type="InterPro" id="IPR036640">
    <property type="entry name" value="ABC1_TM_sf"/>
</dbReference>
<dbReference type="Gene3D" id="3.40.50.300">
    <property type="entry name" value="P-loop containing nucleotide triphosphate hydrolases"/>
    <property type="match status" value="1"/>
</dbReference>
<evidence type="ECO:0000256" key="1">
    <source>
        <dbReference type="ARBA" id="ARBA00004651"/>
    </source>
</evidence>
<dbReference type="AlphaFoldDB" id="A0A538S8J2"/>
<evidence type="ECO:0000256" key="9">
    <source>
        <dbReference type="SAM" id="Phobius"/>
    </source>
</evidence>
<proteinExistence type="predicted"/>
<evidence type="ECO:0000256" key="4">
    <source>
        <dbReference type="ARBA" id="ARBA00022692"/>
    </source>
</evidence>
<evidence type="ECO:0000259" key="11">
    <source>
        <dbReference type="PROSITE" id="PS50929"/>
    </source>
</evidence>
<dbReference type="Pfam" id="PF00005">
    <property type="entry name" value="ABC_tran"/>
    <property type="match status" value="1"/>
</dbReference>
<dbReference type="InterPro" id="IPR003593">
    <property type="entry name" value="AAA+_ATPase"/>
</dbReference>
<keyword evidence="4 9" id="KW-0812">Transmembrane</keyword>
<dbReference type="Proteomes" id="UP000317716">
    <property type="component" value="Unassembled WGS sequence"/>
</dbReference>
<dbReference type="PROSITE" id="PS50893">
    <property type="entry name" value="ABC_TRANSPORTER_2"/>
    <property type="match status" value="1"/>
</dbReference>
<dbReference type="GO" id="GO:0015421">
    <property type="term" value="F:ABC-type oligopeptide transporter activity"/>
    <property type="evidence" value="ECO:0007669"/>
    <property type="project" value="TreeGrafter"/>
</dbReference>
<dbReference type="FunFam" id="3.40.50.300:FF:000221">
    <property type="entry name" value="Multidrug ABC transporter ATP-binding protein"/>
    <property type="match status" value="1"/>
</dbReference>
<dbReference type="GO" id="GO:0005524">
    <property type="term" value="F:ATP binding"/>
    <property type="evidence" value="ECO:0007669"/>
    <property type="project" value="UniProtKB-KW"/>
</dbReference>
<evidence type="ECO:0000256" key="3">
    <source>
        <dbReference type="ARBA" id="ARBA00022475"/>
    </source>
</evidence>
<dbReference type="SUPFAM" id="SSF90123">
    <property type="entry name" value="ABC transporter transmembrane region"/>
    <property type="match status" value="1"/>
</dbReference>
<dbReference type="SMART" id="SM00382">
    <property type="entry name" value="AAA"/>
    <property type="match status" value="1"/>
</dbReference>
<evidence type="ECO:0000256" key="2">
    <source>
        <dbReference type="ARBA" id="ARBA00022448"/>
    </source>
</evidence>
<protein>
    <submittedName>
        <fullName evidence="12">ABC transporter ATP-binding protein</fullName>
    </submittedName>
</protein>
<dbReference type="InterPro" id="IPR003439">
    <property type="entry name" value="ABC_transporter-like_ATP-bd"/>
</dbReference>
<dbReference type="PROSITE" id="PS50929">
    <property type="entry name" value="ABC_TM1F"/>
    <property type="match status" value="1"/>
</dbReference>
<evidence type="ECO:0000256" key="7">
    <source>
        <dbReference type="ARBA" id="ARBA00022989"/>
    </source>
</evidence>
<dbReference type="PANTHER" id="PTHR43394">
    <property type="entry name" value="ATP-DEPENDENT PERMEASE MDL1, MITOCHONDRIAL"/>
    <property type="match status" value="1"/>
</dbReference>
<comment type="caution">
    <text evidence="12">The sequence shown here is derived from an EMBL/GenBank/DDBJ whole genome shotgun (WGS) entry which is preliminary data.</text>
</comment>
<evidence type="ECO:0000256" key="6">
    <source>
        <dbReference type="ARBA" id="ARBA00022840"/>
    </source>
</evidence>
<name>A0A538S8J2_UNCEI</name>